<protein>
    <recommendedName>
        <fullName evidence="1">DUF8033 domain-containing protein</fullName>
    </recommendedName>
</protein>
<evidence type="ECO:0000313" key="2">
    <source>
        <dbReference type="EMBL" id="GAG76596.1"/>
    </source>
</evidence>
<accession>X1BWQ6</accession>
<reference evidence="2" key="1">
    <citation type="journal article" date="2014" name="Front. Microbiol.">
        <title>High frequency of phylogenetically diverse reductive dehalogenase-homologous genes in deep subseafloor sedimentary metagenomes.</title>
        <authorList>
            <person name="Kawai M."/>
            <person name="Futagami T."/>
            <person name="Toyoda A."/>
            <person name="Takaki Y."/>
            <person name="Nishi S."/>
            <person name="Hori S."/>
            <person name="Arai W."/>
            <person name="Tsubouchi T."/>
            <person name="Morono Y."/>
            <person name="Uchiyama I."/>
            <person name="Ito T."/>
            <person name="Fujiyama A."/>
            <person name="Inagaki F."/>
            <person name="Takami H."/>
        </authorList>
    </citation>
    <scope>NUCLEOTIDE SEQUENCE</scope>
    <source>
        <strain evidence="2">Expedition CK06-06</strain>
    </source>
</reference>
<sequence length="157" mass="18209">SKMDRLSPARKAKQTEKEKQEYSGLLYKLATSQVAVEDYERYLRNKGEDSESQIQELVNLYREEEGKKMRNVGIRNMTGRTGREVANQFIMNTKEGTYFQSYNTIIAFQSSSKTQLDANRWDCSTTTGKYRNQFLGETKKETEAKIKSGEYELVDLN</sequence>
<evidence type="ECO:0000259" key="1">
    <source>
        <dbReference type="Pfam" id="PF26096"/>
    </source>
</evidence>
<comment type="caution">
    <text evidence="2">The sequence shown here is derived from an EMBL/GenBank/DDBJ whole genome shotgun (WGS) entry which is preliminary data.</text>
</comment>
<feature type="non-terminal residue" evidence="2">
    <location>
        <position position="1"/>
    </location>
</feature>
<name>X1BWQ6_9ZZZZ</name>
<proteinExistence type="predicted"/>
<dbReference type="Pfam" id="PF26096">
    <property type="entry name" value="DUF8033"/>
    <property type="match status" value="1"/>
</dbReference>
<organism evidence="2">
    <name type="scientific">marine sediment metagenome</name>
    <dbReference type="NCBI Taxonomy" id="412755"/>
    <lineage>
        <taxon>unclassified sequences</taxon>
        <taxon>metagenomes</taxon>
        <taxon>ecological metagenomes</taxon>
    </lineage>
</organism>
<dbReference type="EMBL" id="BART01016011">
    <property type="protein sequence ID" value="GAG76596.1"/>
    <property type="molecule type" value="Genomic_DNA"/>
</dbReference>
<gene>
    <name evidence="2" type="ORF">S01H4_30932</name>
</gene>
<dbReference type="AlphaFoldDB" id="X1BWQ6"/>
<feature type="domain" description="DUF8033" evidence="1">
    <location>
        <begin position="75"/>
        <end position="145"/>
    </location>
</feature>
<dbReference type="InterPro" id="IPR058346">
    <property type="entry name" value="DUF8033"/>
</dbReference>